<dbReference type="Pfam" id="PF00710">
    <property type="entry name" value="Asparaginase"/>
    <property type="match status" value="1"/>
</dbReference>
<dbReference type="PROSITE" id="PS51732">
    <property type="entry name" value="ASN_GLN_ASE_3"/>
    <property type="match status" value="1"/>
</dbReference>
<dbReference type="PROSITE" id="PS00917">
    <property type="entry name" value="ASN_GLN_ASE_2"/>
    <property type="match status" value="1"/>
</dbReference>
<dbReference type="InterPro" id="IPR037152">
    <property type="entry name" value="L-asparaginase_N_sf"/>
</dbReference>
<feature type="active site" evidence="6">
    <location>
        <position position="90"/>
    </location>
</feature>
<dbReference type="SMART" id="SM00870">
    <property type="entry name" value="Asparaginase"/>
    <property type="match status" value="1"/>
</dbReference>
<gene>
    <name evidence="9" type="ORF">CJP73_03975</name>
</gene>
<feature type="active site" description="O-isoaspartyl threonine intermediate" evidence="3">
    <location>
        <position position="13"/>
    </location>
</feature>
<dbReference type="PANTHER" id="PTHR11707">
    <property type="entry name" value="L-ASPARAGINASE"/>
    <property type="match status" value="1"/>
</dbReference>
<dbReference type="CDD" id="cd08964">
    <property type="entry name" value="L-asparaginase_II"/>
    <property type="match status" value="1"/>
</dbReference>
<dbReference type="PRINTS" id="PR00139">
    <property type="entry name" value="ASNGLNASE"/>
</dbReference>
<comment type="caution">
    <text evidence="9">The sequence shown here is derived from an EMBL/GenBank/DDBJ whole genome shotgun (WGS) entry which is preliminary data.</text>
</comment>
<dbReference type="InterPro" id="IPR027474">
    <property type="entry name" value="L-asparaginase_N"/>
</dbReference>
<feature type="binding site" evidence="4">
    <location>
        <position position="57"/>
    </location>
    <ligand>
        <name>substrate</name>
    </ligand>
</feature>
<dbReference type="PROSITE" id="PS00144">
    <property type="entry name" value="ASN_GLN_ASE_1"/>
    <property type="match status" value="1"/>
</dbReference>
<evidence type="ECO:0000256" key="6">
    <source>
        <dbReference type="PROSITE-ProRule" id="PRU10100"/>
    </source>
</evidence>
<dbReference type="PIRSF" id="PIRSF500176">
    <property type="entry name" value="L_ASNase"/>
    <property type="match status" value="1"/>
</dbReference>
<dbReference type="SFLD" id="SFLDS00057">
    <property type="entry name" value="Glutaminase/Asparaginase"/>
    <property type="match status" value="1"/>
</dbReference>
<sequence>MAKRIHILATGGTIAGTADTRGGYAAGQVSVEALLDSLPSRPQDMVVSFEQLANVGSQSITNDIWYQLANRINKISNENLADGIVVTHGTDTMEETAYFLNLVTPGQIPVVLTGAMKPADAFSPDGPENLLSALYLAANAAAANLGVLVVMNSAIHSARYIQKTGSNQDNAFQSIPFGPVGTQRGHTTIFFANGLSSLHTAHTAFTKAIQTGKLNLHDKFSLPTVNILYVHAGMHDEMLKHWMAMPHQGIVVAGVGSGNVSRTLESLLVAQVAKGIAVVRSTRLAFGHVARNVEVDDDQQGFVAAQSLNPAKARILLQLALALQLPSPQIQALYNTH</sequence>
<evidence type="ECO:0000313" key="10">
    <source>
        <dbReference type="Proteomes" id="UP000266206"/>
    </source>
</evidence>
<organism evidence="9 10">
    <name type="scientific">Neopusillimonas maritima</name>
    <dbReference type="NCBI Taxonomy" id="2026239"/>
    <lineage>
        <taxon>Bacteria</taxon>
        <taxon>Pseudomonadati</taxon>
        <taxon>Pseudomonadota</taxon>
        <taxon>Betaproteobacteria</taxon>
        <taxon>Burkholderiales</taxon>
        <taxon>Alcaligenaceae</taxon>
        <taxon>Neopusillimonas</taxon>
    </lineage>
</organism>
<dbReference type="GO" id="GO:0004067">
    <property type="term" value="F:asparaginase activity"/>
    <property type="evidence" value="ECO:0007669"/>
    <property type="project" value="UniProtKB-UniRule"/>
</dbReference>
<feature type="active site" evidence="5">
    <location>
        <position position="13"/>
    </location>
</feature>
<dbReference type="RefSeq" id="WP_119515512.1">
    <property type="nucleotide sequence ID" value="NZ_NQYH01000001.1"/>
</dbReference>
<feature type="domain" description="L-asparaginase N-terminal" evidence="7">
    <location>
        <begin position="4"/>
        <end position="188"/>
    </location>
</feature>
<reference evidence="9 10" key="1">
    <citation type="submission" date="2017-08" db="EMBL/GenBank/DDBJ databases">
        <title>Pusillimonas indicus sp. nov., a member of the family Alcaligenaceae isolated from surface seawater.</title>
        <authorList>
            <person name="Li J."/>
        </authorList>
    </citation>
    <scope>NUCLEOTIDE SEQUENCE [LARGE SCALE GENOMIC DNA]</scope>
    <source>
        <strain evidence="9 10">L52-1-41</strain>
    </source>
</reference>
<evidence type="ECO:0000259" key="8">
    <source>
        <dbReference type="Pfam" id="PF17763"/>
    </source>
</evidence>
<dbReference type="SUPFAM" id="SSF53774">
    <property type="entry name" value="Glutaminase/Asparaginase"/>
    <property type="match status" value="1"/>
</dbReference>
<dbReference type="PANTHER" id="PTHR11707:SF28">
    <property type="entry name" value="60 KDA LYSOPHOSPHOLIPASE"/>
    <property type="match status" value="1"/>
</dbReference>
<dbReference type="InterPro" id="IPR027473">
    <property type="entry name" value="L-asparaginase_C"/>
</dbReference>
<dbReference type="Gene3D" id="3.40.50.1170">
    <property type="entry name" value="L-asparaginase, N-terminal domain"/>
    <property type="match status" value="1"/>
</dbReference>
<evidence type="ECO:0000313" key="9">
    <source>
        <dbReference type="EMBL" id="RIY42588.1"/>
    </source>
</evidence>
<dbReference type="Proteomes" id="UP000266206">
    <property type="component" value="Unassembled WGS sequence"/>
</dbReference>
<dbReference type="EMBL" id="NQYH01000001">
    <property type="protein sequence ID" value="RIY42588.1"/>
    <property type="molecule type" value="Genomic_DNA"/>
</dbReference>
<dbReference type="PIRSF" id="PIRSF001220">
    <property type="entry name" value="L-ASNase_gatD"/>
    <property type="match status" value="1"/>
</dbReference>
<evidence type="ECO:0000259" key="7">
    <source>
        <dbReference type="Pfam" id="PF00710"/>
    </source>
</evidence>
<dbReference type="Gene3D" id="3.40.50.40">
    <property type="match status" value="1"/>
</dbReference>
<dbReference type="GO" id="GO:0006528">
    <property type="term" value="P:asparagine metabolic process"/>
    <property type="evidence" value="ECO:0007669"/>
    <property type="project" value="InterPro"/>
</dbReference>
<dbReference type="InterPro" id="IPR020827">
    <property type="entry name" value="Asparaginase/glutaminase_AS1"/>
</dbReference>
<protein>
    <recommendedName>
        <fullName evidence="11">L-asparaginase 2</fullName>
    </recommendedName>
</protein>
<feature type="domain" description="Asparaginase/glutaminase C-terminal" evidence="8">
    <location>
        <begin position="225"/>
        <end position="333"/>
    </location>
</feature>
<dbReference type="Pfam" id="PF17763">
    <property type="entry name" value="Asparaginase_C"/>
    <property type="match status" value="1"/>
</dbReference>
<dbReference type="FunFam" id="3.40.50.1170:FF:000001">
    <property type="entry name" value="L-asparaginase 2"/>
    <property type="match status" value="1"/>
</dbReference>
<evidence type="ECO:0000256" key="2">
    <source>
        <dbReference type="ARBA" id="ARBA00022801"/>
    </source>
</evidence>
<keyword evidence="2" id="KW-0378">Hydrolase</keyword>
<accession>A0A3A1YZJ0</accession>
<dbReference type="OrthoDB" id="9788068at2"/>
<dbReference type="InterPro" id="IPR040919">
    <property type="entry name" value="Asparaginase_C"/>
</dbReference>
<dbReference type="InterPro" id="IPR006034">
    <property type="entry name" value="Asparaginase/glutaminase-like"/>
</dbReference>
<dbReference type="InterPro" id="IPR027475">
    <property type="entry name" value="Asparaginase/glutaminase_AS2"/>
</dbReference>
<dbReference type="InterPro" id="IPR004550">
    <property type="entry name" value="AsnASE_II"/>
</dbReference>
<feature type="binding site" evidence="4">
    <location>
        <begin position="90"/>
        <end position="91"/>
    </location>
    <ligand>
        <name>substrate</name>
    </ligand>
</feature>
<evidence type="ECO:0000256" key="5">
    <source>
        <dbReference type="PROSITE-ProRule" id="PRU10099"/>
    </source>
</evidence>
<evidence type="ECO:0000256" key="3">
    <source>
        <dbReference type="PIRSR" id="PIRSR001220-1"/>
    </source>
</evidence>
<dbReference type="AlphaFoldDB" id="A0A3A1YZJ0"/>
<name>A0A3A1YZJ0_9BURK</name>
<proteinExistence type="inferred from homology"/>
<comment type="similarity">
    <text evidence="1">Belongs to the asparaginase 1 family.</text>
</comment>
<dbReference type="InterPro" id="IPR036152">
    <property type="entry name" value="Asp/glu_Ase-like_sf"/>
</dbReference>
<evidence type="ECO:0008006" key="11">
    <source>
        <dbReference type="Google" id="ProtNLM"/>
    </source>
</evidence>
<evidence type="ECO:0000256" key="4">
    <source>
        <dbReference type="PIRSR" id="PIRSR001220-2"/>
    </source>
</evidence>
<evidence type="ECO:0000256" key="1">
    <source>
        <dbReference type="ARBA" id="ARBA00010518"/>
    </source>
</evidence>